<dbReference type="AlphaFoldDB" id="A0A699Z8E9"/>
<keyword evidence="10" id="KW-1185">Reference proteome</keyword>
<dbReference type="GO" id="GO:0005886">
    <property type="term" value="C:plasma membrane"/>
    <property type="evidence" value="ECO:0007669"/>
    <property type="project" value="TreeGrafter"/>
</dbReference>
<keyword evidence="5 7" id="KW-0472">Membrane</keyword>
<evidence type="ECO:0000256" key="6">
    <source>
        <dbReference type="SAM" id="MobiDB-lite"/>
    </source>
</evidence>
<keyword evidence="3" id="KW-0677">Repeat</keyword>
<comment type="subcellular location">
    <subcellularLocation>
        <location evidence="1">Membrane</location>
        <topology evidence="1">Multi-pass membrane protein</topology>
    </subcellularLocation>
</comment>
<dbReference type="PANTHER" id="PTHR10582:SF2">
    <property type="entry name" value="INACTIVE"/>
    <property type="match status" value="1"/>
</dbReference>
<sequence>MFFALAIDGLGTFIYMTIEIIKGMRYFLLLLLMLFISFGVAFMVLFRGPGLAAYLAPAADGPPPPDSPAVPGAAPSSPSTPTQGSADAPAVSAGSAVLFSHYGDFGGALLSAFLVIFGNEDPRNALETDWPQIATVLLCIYNFTLVVVLLNMLITLMGEVYKKVVLKEVFVFLQGRAELIIEVESTINQGEAVFQVPPYLHILRPVAKQARNDSTDSAGDRSSKVEELLAQLLAASGGPASRDPPGEDGDGDSDSDDHHGNDPEPGARSFKPAQTMRLASVKSMRNLTMARLQSAHKRGSDVGGSGGESEAVMRELATLRRLMEGMMMRMKSLESSTCRPPAAQLGTAQARPGVYSGSGMSSPLPPGMAHEDLMYDGLPGA</sequence>
<reference evidence="9 10" key="1">
    <citation type="submission" date="2020-02" db="EMBL/GenBank/DDBJ databases">
        <title>Draft genome sequence of Haematococcus lacustris strain NIES-144.</title>
        <authorList>
            <person name="Morimoto D."/>
            <person name="Nakagawa S."/>
            <person name="Yoshida T."/>
            <person name="Sawayama S."/>
        </authorList>
    </citation>
    <scope>NUCLEOTIDE SEQUENCE [LARGE SCALE GENOMIC DNA]</scope>
    <source>
        <strain evidence="9 10">NIES-144</strain>
    </source>
</reference>
<accession>A0A699Z8E9</accession>
<gene>
    <name evidence="9" type="ORF">HaLaN_11759</name>
</gene>
<feature type="transmembrane region" description="Helical" evidence="7">
    <location>
        <begin position="26"/>
        <end position="46"/>
    </location>
</feature>
<keyword evidence="2 7" id="KW-0812">Transmembrane</keyword>
<evidence type="ECO:0000256" key="7">
    <source>
        <dbReference type="SAM" id="Phobius"/>
    </source>
</evidence>
<evidence type="ECO:0000313" key="10">
    <source>
        <dbReference type="Proteomes" id="UP000485058"/>
    </source>
</evidence>
<dbReference type="InterPro" id="IPR005821">
    <property type="entry name" value="Ion_trans_dom"/>
</dbReference>
<evidence type="ECO:0000256" key="5">
    <source>
        <dbReference type="ARBA" id="ARBA00023136"/>
    </source>
</evidence>
<evidence type="ECO:0000313" key="9">
    <source>
        <dbReference type="EMBL" id="GFH15519.1"/>
    </source>
</evidence>
<feature type="domain" description="Ion transport" evidence="8">
    <location>
        <begin position="7"/>
        <end position="163"/>
    </location>
</feature>
<dbReference type="Proteomes" id="UP000485058">
    <property type="component" value="Unassembled WGS sequence"/>
</dbReference>
<feature type="non-terminal residue" evidence="9">
    <location>
        <position position="1"/>
    </location>
</feature>
<evidence type="ECO:0000259" key="8">
    <source>
        <dbReference type="Pfam" id="PF00520"/>
    </source>
</evidence>
<name>A0A699Z8E9_HAELA</name>
<feature type="compositionally biased region" description="Acidic residues" evidence="6">
    <location>
        <begin position="246"/>
        <end position="255"/>
    </location>
</feature>
<dbReference type="Gene3D" id="1.10.287.70">
    <property type="match status" value="1"/>
</dbReference>
<feature type="compositionally biased region" description="Low complexity" evidence="6">
    <location>
        <begin position="69"/>
        <end position="86"/>
    </location>
</feature>
<feature type="region of interest" description="Disordered" evidence="6">
    <location>
        <begin position="235"/>
        <end position="274"/>
    </location>
</feature>
<dbReference type="GO" id="GO:0098703">
    <property type="term" value="P:calcium ion import across plasma membrane"/>
    <property type="evidence" value="ECO:0007669"/>
    <property type="project" value="TreeGrafter"/>
</dbReference>
<feature type="non-terminal residue" evidence="9">
    <location>
        <position position="381"/>
    </location>
</feature>
<keyword evidence="4 7" id="KW-1133">Transmembrane helix</keyword>
<evidence type="ECO:0000256" key="2">
    <source>
        <dbReference type="ARBA" id="ARBA00022692"/>
    </source>
</evidence>
<dbReference type="PANTHER" id="PTHR10582">
    <property type="entry name" value="TRANSIENT RECEPTOR POTENTIAL ION CHANNEL PROTEIN"/>
    <property type="match status" value="1"/>
</dbReference>
<organism evidence="9 10">
    <name type="scientific">Haematococcus lacustris</name>
    <name type="common">Green alga</name>
    <name type="synonym">Haematococcus pluvialis</name>
    <dbReference type="NCBI Taxonomy" id="44745"/>
    <lineage>
        <taxon>Eukaryota</taxon>
        <taxon>Viridiplantae</taxon>
        <taxon>Chlorophyta</taxon>
        <taxon>core chlorophytes</taxon>
        <taxon>Chlorophyceae</taxon>
        <taxon>CS clade</taxon>
        <taxon>Chlamydomonadales</taxon>
        <taxon>Haematococcaceae</taxon>
        <taxon>Haematococcus</taxon>
    </lineage>
</organism>
<comment type="caution">
    <text evidence="9">The sequence shown here is derived from an EMBL/GenBank/DDBJ whole genome shotgun (WGS) entry which is preliminary data.</text>
</comment>
<evidence type="ECO:0000256" key="1">
    <source>
        <dbReference type="ARBA" id="ARBA00004141"/>
    </source>
</evidence>
<dbReference type="EMBL" id="BLLF01000862">
    <property type="protein sequence ID" value="GFH15519.1"/>
    <property type="molecule type" value="Genomic_DNA"/>
</dbReference>
<feature type="region of interest" description="Disordered" evidence="6">
    <location>
        <begin position="63"/>
        <end position="88"/>
    </location>
</feature>
<proteinExistence type="predicted"/>
<dbReference type="InterPro" id="IPR024862">
    <property type="entry name" value="TRPV"/>
</dbReference>
<evidence type="ECO:0000256" key="4">
    <source>
        <dbReference type="ARBA" id="ARBA00022989"/>
    </source>
</evidence>
<protein>
    <recommendedName>
        <fullName evidence="8">Ion transport domain-containing protein</fullName>
    </recommendedName>
</protein>
<dbReference type="GO" id="GO:0005216">
    <property type="term" value="F:monoatomic ion channel activity"/>
    <property type="evidence" value="ECO:0007669"/>
    <property type="project" value="InterPro"/>
</dbReference>
<feature type="transmembrane region" description="Helical" evidence="7">
    <location>
        <begin position="133"/>
        <end position="154"/>
    </location>
</feature>
<evidence type="ECO:0000256" key="3">
    <source>
        <dbReference type="ARBA" id="ARBA00022737"/>
    </source>
</evidence>
<dbReference type="Pfam" id="PF00520">
    <property type="entry name" value="Ion_trans"/>
    <property type="match status" value="1"/>
</dbReference>